<dbReference type="Pfam" id="PF08541">
    <property type="entry name" value="ACP_syn_III_C"/>
    <property type="match status" value="1"/>
</dbReference>
<feature type="domain" description="Beta-ketoacyl-[acyl-carrier-protein] synthase III C-terminal" evidence="3">
    <location>
        <begin position="243"/>
        <end position="333"/>
    </location>
</feature>
<evidence type="ECO:0000259" key="3">
    <source>
        <dbReference type="Pfam" id="PF08541"/>
    </source>
</evidence>
<dbReference type="Proteomes" id="UP001501624">
    <property type="component" value="Unassembled WGS sequence"/>
</dbReference>
<keyword evidence="2" id="KW-0012">Acyltransferase</keyword>
<dbReference type="PANTHER" id="PTHR34069:SF2">
    <property type="entry name" value="BETA-KETOACYL-[ACYL-CARRIER-PROTEIN] SYNTHASE III"/>
    <property type="match status" value="1"/>
</dbReference>
<proteinExistence type="predicted"/>
<dbReference type="InterPro" id="IPR013747">
    <property type="entry name" value="ACP_syn_III_C"/>
</dbReference>
<comment type="caution">
    <text evidence="5">The sequence shown here is derived from an EMBL/GenBank/DDBJ whole genome shotgun (WGS) entry which is preliminary data.</text>
</comment>
<dbReference type="InterPro" id="IPR016039">
    <property type="entry name" value="Thiolase-like"/>
</dbReference>
<evidence type="ECO:0000256" key="2">
    <source>
        <dbReference type="ARBA" id="ARBA00023315"/>
    </source>
</evidence>
<gene>
    <name evidence="5" type="ORF">GCM10022380_04900</name>
</gene>
<dbReference type="Gene3D" id="3.40.47.10">
    <property type="match status" value="2"/>
</dbReference>
<dbReference type="Pfam" id="PF08545">
    <property type="entry name" value="ACP_syn_III"/>
    <property type="match status" value="1"/>
</dbReference>
<sequence>MRYDDIYISGIGTFLGEPEPVQSAIARGEYSAAEAKRSQQRAAAVVDEPPDAMPAPFMAVHAGREALRHTAMRPDSVLYGHVHHQGFEFWNPACYLRDQLGLPAGPGIALTVGAMSNSAVAGLELAADRITSGKDEAVLVAAADRFGGARFPRWSADRGIVYGDGAAAVVLSRRPRFAKLEATASWTDASLEGLHRGHEPFAANPAEHVDVGLRKQQWLSSTSRSAVHARNSAGVSDVVKRALADAQLDLGDISFVCGPHYGRQLAHAQILQPLGVTEDRSTVQLGLDLGHLGAADQLVAFHYLTVSGAVLPGDHVLLLGAGVGMTWTAAIVTVTRW</sequence>
<dbReference type="SUPFAM" id="SSF53901">
    <property type="entry name" value="Thiolase-like"/>
    <property type="match status" value="1"/>
</dbReference>
<protein>
    <submittedName>
        <fullName evidence="5">Ketoacyl-ACP synthase III family protein</fullName>
    </submittedName>
</protein>
<dbReference type="CDD" id="cd00827">
    <property type="entry name" value="init_cond_enzymes"/>
    <property type="match status" value="1"/>
</dbReference>
<dbReference type="EMBL" id="BAABCM010000001">
    <property type="protein sequence ID" value="GAA3791371.1"/>
    <property type="molecule type" value="Genomic_DNA"/>
</dbReference>
<reference evidence="6" key="1">
    <citation type="journal article" date="2019" name="Int. J. Syst. Evol. Microbiol.">
        <title>The Global Catalogue of Microorganisms (GCM) 10K type strain sequencing project: providing services to taxonomists for standard genome sequencing and annotation.</title>
        <authorList>
            <consortium name="The Broad Institute Genomics Platform"/>
            <consortium name="The Broad Institute Genome Sequencing Center for Infectious Disease"/>
            <person name="Wu L."/>
            <person name="Ma J."/>
        </authorList>
    </citation>
    <scope>NUCLEOTIDE SEQUENCE [LARGE SCALE GENOMIC DNA]</scope>
    <source>
        <strain evidence="6">JCM 17017</strain>
    </source>
</reference>
<keyword evidence="1" id="KW-0808">Transferase</keyword>
<keyword evidence="6" id="KW-1185">Reference proteome</keyword>
<dbReference type="InterPro" id="IPR013751">
    <property type="entry name" value="ACP_syn_III_N"/>
</dbReference>
<accession>A0ABP7HEG8</accession>
<name>A0ABP7HEG8_9PSEU</name>
<evidence type="ECO:0000259" key="4">
    <source>
        <dbReference type="Pfam" id="PF08545"/>
    </source>
</evidence>
<feature type="domain" description="Beta-ketoacyl-[acyl-carrier-protein] synthase III N-terminal" evidence="4">
    <location>
        <begin position="114"/>
        <end position="174"/>
    </location>
</feature>
<evidence type="ECO:0000313" key="6">
    <source>
        <dbReference type="Proteomes" id="UP001501624"/>
    </source>
</evidence>
<dbReference type="RefSeq" id="WP_237336680.1">
    <property type="nucleotide sequence ID" value="NZ_BAABCM010000001.1"/>
</dbReference>
<dbReference type="PANTHER" id="PTHR34069">
    <property type="entry name" value="3-OXOACYL-[ACYL-CARRIER-PROTEIN] SYNTHASE 3"/>
    <property type="match status" value="1"/>
</dbReference>
<organism evidence="5 6">
    <name type="scientific">Amycolatopsis tucumanensis</name>
    <dbReference type="NCBI Taxonomy" id="401106"/>
    <lineage>
        <taxon>Bacteria</taxon>
        <taxon>Bacillati</taxon>
        <taxon>Actinomycetota</taxon>
        <taxon>Actinomycetes</taxon>
        <taxon>Pseudonocardiales</taxon>
        <taxon>Pseudonocardiaceae</taxon>
        <taxon>Amycolatopsis</taxon>
    </lineage>
</organism>
<evidence type="ECO:0000313" key="5">
    <source>
        <dbReference type="EMBL" id="GAA3791371.1"/>
    </source>
</evidence>
<evidence type="ECO:0000256" key="1">
    <source>
        <dbReference type="ARBA" id="ARBA00022679"/>
    </source>
</evidence>